<dbReference type="InterPro" id="IPR003018">
    <property type="entry name" value="GAF"/>
</dbReference>
<dbReference type="SUPFAM" id="SSF55874">
    <property type="entry name" value="ATPase domain of HSP90 chaperone/DNA topoisomerase II/histidine kinase"/>
    <property type="match status" value="1"/>
</dbReference>
<evidence type="ECO:0000313" key="12">
    <source>
        <dbReference type="Proteomes" id="UP001366166"/>
    </source>
</evidence>
<keyword evidence="5" id="KW-0547">Nucleotide-binding</keyword>
<dbReference type="EMBL" id="AP028679">
    <property type="protein sequence ID" value="BEQ15425.1"/>
    <property type="molecule type" value="Genomic_DNA"/>
</dbReference>
<name>A0AAU9EHF6_9BACT</name>
<comment type="catalytic activity">
    <reaction evidence="1">
        <text>ATP + protein L-histidine = ADP + protein N-phospho-L-histidine.</text>
        <dbReference type="EC" id="2.7.13.3"/>
    </reaction>
</comment>
<dbReference type="Pfam" id="PF00512">
    <property type="entry name" value="HisKA"/>
    <property type="match status" value="1"/>
</dbReference>
<dbReference type="InterPro" id="IPR029016">
    <property type="entry name" value="GAF-like_dom_sf"/>
</dbReference>
<dbReference type="InterPro" id="IPR005467">
    <property type="entry name" value="His_kinase_dom"/>
</dbReference>
<dbReference type="SMART" id="SM00388">
    <property type="entry name" value="HisKA"/>
    <property type="match status" value="1"/>
</dbReference>
<evidence type="ECO:0000256" key="1">
    <source>
        <dbReference type="ARBA" id="ARBA00000085"/>
    </source>
</evidence>
<dbReference type="PANTHER" id="PTHR43065">
    <property type="entry name" value="SENSOR HISTIDINE KINASE"/>
    <property type="match status" value="1"/>
</dbReference>
<dbReference type="SUPFAM" id="SSF55781">
    <property type="entry name" value="GAF domain-like"/>
    <property type="match status" value="3"/>
</dbReference>
<evidence type="ECO:0000256" key="9">
    <source>
        <dbReference type="SAM" id="Coils"/>
    </source>
</evidence>
<keyword evidence="8" id="KW-0902">Two-component regulatory system</keyword>
<evidence type="ECO:0000256" key="8">
    <source>
        <dbReference type="ARBA" id="ARBA00023012"/>
    </source>
</evidence>
<dbReference type="Gene3D" id="1.10.287.130">
    <property type="match status" value="1"/>
</dbReference>
<keyword evidence="7" id="KW-0067">ATP-binding</keyword>
<evidence type="ECO:0000256" key="6">
    <source>
        <dbReference type="ARBA" id="ARBA00022777"/>
    </source>
</evidence>
<evidence type="ECO:0000313" key="11">
    <source>
        <dbReference type="EMBL" id="BEQ15425.1"/>
    </source>
</evidence>
<keyword evidence="9" id="KW-0175">Coiled coil</keyword>
<sequence>MDHERRFDVLAHVVEIANASVEAHERLDSILGTINKHLGSRLAVLFLQEAAKSQLTQSNVWPRQAKEGKALEVPFGQGPVGRAARDREPQLVRVSLPADDRAIDSLCRQDELAAMFPVMDDNRVYAVLLLVFEPGREMDNEEVLLLQMVSREMAGTIRNHRLYFDAKRRITELNVISELGRAAVSTIDLDQLLDTVAGMVAKLLGAKGGKVCINAPTNDPPRLQALFGKVPPECSDIADCLGDCRYCATRDGVPVEGDERARGLCVPLSFKGNYDGHLCVFEKMVLDKDAVPRFNAEDFNLLVTMASMISSALENALIFQRMEVLVQRNEEMVGALATLYEISTVLMTTMDFEATLLIVMDALTHPAGLDHDLVVLFLLDEAKGVMRPVANMSKDPDNQVRMELTQSLSDLRDQRPHRPLLTDLRLANLEVPFDPQDSKTALYINKGASVMVDDPQNDPRIDPEMVEVLHLREPFVAVPMFAKGKVVGAILVNNRISGRSFGERDLKLLGMLASLAGLALETARLYHKLESANKELAQMRNRLLEADKLAALGEIAAGVAHEIRNPLVSIGGFTRRIRKKVGDDSPITAYLDVIIEEVSRLERTLNEMLDFSSDARGHFEEHDLNSIIEQSLELLERELAENNIEVKLELGQGLPPVYCDDRQIKHVFLNLILNAVQAMGPDHGRLTLRSFSVMREGKQFVAGEVSDTGGGIPMEVVHNIFNPFFTTKDAGSGLGLSIVHKIVTRHFGQVEVHNRGSEGASFLVTLPAAEEGRAYLK</sequence>
<dbReference type="Pfam" id="PF02518">
    <property type="entry name" value="HATPase_c"/>
    <property type="match status" value="1"/>
</dbReference>
<dbReference type="RefSeq" id="WP_338599804.1">
    <property type="nucleotide sequence ID" value="NZ_AP028679.1"/>
</dbReference>
<dbReference type="KEGG" id="dmp:FAK_24910"/>
<dbReference type="Pfam" id="PF13185">
    <property type="entry name" value="GAF_2"/>
    <property type="match status" value="2"/>
</dbReference>
<dbReference type="GO" id="GO:0005524">
    <property type="term" value="F:ATP binding"/>
    <property type="evidence" value="ECO:0007669"/>
    <property type="project" value="UniProtKB-KW"/>
</dbReference>
<proteinExistence type="predicted"/>
<dbReference type="InterPro" id="IPR004358">
    <property type="entry name" value="Sig_transdc_His_kin-like_C"/>
</dbReference>
<dbReference type="InterPro" id="IPR036097">
    <property type="entry name" value="HisK_dim/P_sf"/>
</dbReference>
<keyword evidence="3" id="KW-0597">Phosphoprotein</keyword>
<evidence type="ECO:0000256" key="7">
    <source>
        <dbReference type="ARBA" id="ARBA00022840"/>
    </source>
</evidence>
<dbReference type="InterPro" id="IPR003594">
    <property type="entry name" value="HATPase_dom"/>
</dbReference>
<feature type="coiled-coil region" evidence="9">
    <location>
        <begin position="522"/>
        <end position="549"/>
    </location>
</feature>
<dbReference type="AlphaFoldDB" id="A0AAU9EHF6"/>
<evidence type="ECO:0000259" key="10">
    <source>
        <dbReference type="PROSITE" id="PS50109"/>
    </source>
</evidence>
<dbReference type="GO" id="GO:0000155">
    <property type="term" value="F:phosphorelay sensor kinase activity"/>
    <property type="evidence" value="ECO:0007669"/>
    <property type="project" value="InterPro"/>
</dbReference>
<dbReference type="SMART" id="SM00387">
    <property type="entry name" value="HATPase_c"/>
    <property type="match status" value="1"/>
</dbReference>
<dbReference type="PANTHER" id="PTHR43065:SF10">
    <property type="entry name" value="PEROXIDE STRESS-ACTIVATED HISTIDINE KINASE MAK3"/>
    <property type="match status" value="1"/>
</dbReference>
<dbReference type="EC" id="2.7.13.3" evidence="2"/>
<dbReference type="PRINTS" id="PR00344">
    <property type="entry name" value="BCTRLSENSOR"/>
</dbReference>
<dbReference type="Gene3D" id="3.30.565.10">
    <property type="entry name" value="Histidine kinase-like ATPase, C-terminal domain"/>
    <property type="match status" value="1"/>
</dbReference>
<evidence type="ECO:0000256" key="3">
    <source>
        <dbReference type="ARBA" id="ARBA00022553"/>
    </source>
</evidence>
<feature type="domain" description="Histidine kinase" evidence="10">
    <location>
        <begin position="558"/>
        <end position="770"/>
    </location>
</feature>
<dbReference type="Proteomes" id="UP001366166">
    <property type="component" value="Chromosome"/>
</dbReference>
<keyword evidence="12" id="KW-1185">Reference proteome</keyword>
<evidence type="ECO:0000256" key="2">
    <source>
        <dbReference type="ARBA" id="ARBA00012438"/>
    </source>
</evidence>
<dbReference type="SUPFAM" id="SSF47384">
    <property type="entry name" value="Homodimeric domain of signal transducing histidine kinase"/>
    <property type="match status" value="1"/>
</dbReference>
<reference evidence="12" key="1">
    <citation type="journal article" date="2023" name="Arch. Microbiol.">
        <title>Desulfoferula mesophilus gen. nov. sp. nov., a mesophilic sulfate-reducing bacterium isolated from a brackish lake sediment.</title>
        <authorList>
            <person name="Watanabe T."/>
            <person name="Yabe T."/>
            <person name="Tsuji J.M."/>
            <person name="Fukui M."/>
        </authorList>
    </citation>
    <scope>NUCLEOTIDE SEQUENCE [LARGE SCALE GENOMIC DNA]</scope>
    <source>
        <strain evidence="12">12FAK</strain>
    </source>
</reference>
<accession>A0AAU9EHF6</accession>
<gene>
    <name evidence="11" type="ORF">FAK_24910</name>
</gene>
<dbReference type="InterPro" id="IPR036890">
    <property type="entry name" value="HATPase_C_sf"/>
</dbReference>
<evidence type="ECO:0000256" key="4">
    <source>
        <dbReference type="ARBA" id="ARBA00022679"/>
    </source>
</evidence>
<dbReference type="SMART" id="SM00065">
    <property type="entry name" value="GAF"/>
    <property type="match status" value="3"/>
</dbReference>
<evidence type="ECO:0000256" key="5">
    <source>
        <dbReference type="ARBA" id="ARBA00022741"/>
    </source>
</evidence>
<dbReference type="CDD" id="cd00082">
    <property type="entry name" value="HisKA"/>
    <property type="match status" value="1"/>
</dbReference>
<protein>
    <recommendedName>
        <fullName evidence="2">histidine kinase</fullName>
        <ecNumber evidence="2">2.7.13.3</ecNumber>
    </recommendedName>
</protein>
<dbReference type="PROSITE" id="PS50109">
    <property type="entry name" value="HIS_KIN"/>
    <property type="match status" value="1"/>
</dbReference>
<keyword evidence="4" id="KW-0808">Transferase</keyword>
<dbReference type="InterPro" id="IPR003661">
    <property type="entry name" value="HisK_dim/P_dom"/>
</dbReference>
<keyword evidence="6" id="KW-0418">Kinase</keyword>
<organism evidence="11 12">
    <name type="scientific">Desulfoferula mesophila</name>
    <dbReference type="NCBI Taxonomy" id="3058419"/>
    <lineage>
        <taxon>Bacteria</taxon>
        <taxon>Pseudomonadati</taxon>
        <taxon>Thermodesulfobacteriota</taxon>
        <taxon>Desulfarculia</taxon>
        <taxon>Desulfarculales</taxon>
        <taxon>Desulfarculaceae</taxon>
        <taxon>Desulfoferula</taxon>
    </lineage>
</organism>
<dbReference type="Gene3D" id="3.30.450.40">
    <property type="match status" value="3"/>
</dbReference>